<keyword evidence="4" id="KW-0233">DNA recombination</keyword>
<dbReference type="GO" id="GO:0006310">
    <property type="term" value="P:DNA recombination"/>
    <property type="evidence" value="ECO:0007669"/>
    <property type="project" value="UniProtKB-KW"/>
</dbReference>
<dbReference type="PROSITE" id="PS51898">
    <property type="entry name" value="TYR_RECOMBINASE"/>
    <property type="match status" value="1"/>
</dbReference>
<sequence length="373" mass="41965">MNARRRQTNLGMPNRVYQRGASFYWVRPSDQKWIRLCRVDEGQRKMLARLAVEIGDFEAHAGTGDMAPLIAEYVRLHKDQHKEKAWPAYGKYAGEAFKDVSLATVAPADVADFLRDNWTGKLHMQRVMRSFMSGFFEWCIGKRLIAANPCREVKLKKPKARDVYIPDAHFLAIRGKLLTYVRKRKDGQEIVTKVPAGDMMQCFVDLCYLTAQRSTEIRLLRWKPDPGATGGASWVDWDAKVIHFVPTKTEDSTAEAVDWPITPEIKTVLTRAQATGKVKSSQYVIHSIDGRPYAANALLTAWKRAAVRAELADAGYTVKDIRAKALTDAERAGYSIEQLQVAAAHADSKTTEIYVKSRSVPVSEVRLKLPKAG</sequence>
<gene>
    <name evidence="6" type="ORF">C7416_102178</name>
</gene>
<dbReference type="InterPro" id="IPR050808">
    <property type="entry name" value="Phage_Integrase"/>
</dbReference>
<organism evidence="6 7">
    <name type="scientific">Cupriavidus phytorum</name>
    <dbReference type="NCBI Taxonomy" id="3024399"/>
    <lineage>
        <taxon>Bacteria</taxon>
        <taxon>Pseudomonadati</taxon>
        <taxon>Pseudomonadota</taxon>
        <taxon>Betaproteobacteria</taxon>
        <taxon>Burkholderiales</taxon>
        <taxon>Burkholderiaceae</taxon>
        <taxon>Cupriavidus</taxon>
    </lineage>
</organism>
<dbReference type="InterPro" id="IPR053876">
    <property type="entry name" value="Phage_int_M"/>
</dbReference>
<dbReference type="GO" id="GO:0015074">
    <property type="term" value="P:DNA integration"/>
    <property type="evidence" value="ECO:0007669"/>
    <property type="project" value="UniProtKB-KW"/>
</dbReference>
<dbReference type="Pfam" id="PF00589">
    <property type="entry name" value="Phage_integrase"/>
    <property type="match status" value="1"/>
</dbReference>
<dbReference type="InterPro" id="IPR002104">
    <property type="entry name" value="Integrase_catalytic"/>
</dbReference>
<dbReference type="PANTHER" id="PTHR30629">
    <property type="entry name" value="PROPHAGE INTEGRASE"/>
    <property type="match status" value="1"/>
</dbReference>
<dbReference type="InterPro" id="IPR010998">
    <property type="entry name" value="Integrase_recombinase_N"/>
</dbReference>
<keyword evidence="3" id="KW-0238">DNA-binding</keyword>
<keyword evidence="2" id="KW-0229">DNA integration</keyword>
<evidence type="ECO:0000256" key="4">
    <source>
        <dbReference type="ARBA" id="ARBA00023172"/>
    </source>
</evidence>
<dbReference type="InterPro" id="IPR013762">
    <property type="entry name" value="Integrase-like_cat_sf"/>
</dbReference>
<dbReference type="PANTHER" id="PTHR30629:SF2">
    <property type="entry name" value="PROPHAGE INTEGRASE INTS-RELATED"/>
    <property type="match status" value="1"/>
</dbReference>
<keyword evidence="7" id="KW-1185">Reference proteome</keyword>
<name>A0A2W7P7E6_9BURK</name>
<protein>
    <submittedName>
        <fullName evidence="6">Phage integrase family protein</fullName>
    </submittedName>
</protein>
<feature type="domain" description="Tyr recombinase" evidence="5">
    <location>
        <begin position="176"/>
        <end position="367"/>
    </location>
</feature>
<evidence type="ECO:0000259" key="5">
    <source>
        <dbReference type="PROSITE" id="PS51898"/>
    </source>
</evidence>
<dbReference type="Gene3D" id="1.10.443.10">
    <property type="entry name" value="Intergrase catalytic core"/>
    <property type="match status" value="1"/>
</dbReference>
<dbReference type="SUPFAM" id="SSF56349">
    <property type="entry name" value="DNA breaking-rejoining enzymes"/>
    <property type="match status" value="1"/>
</dbReference>
<proteinExistence type="inferred from homology"/>
<dbReference type="Gene3D" id="1.10.150.130">
    <property type="match status" value="1"/>
</dbReference>
<dbReference type="GO" id="GO:0003677">
    <property type="term" value="F:DNA binding"/>
    <property type="evidence" value="ECO:0007669"/>
    <property type="project" value="UniProtKB-KW"/>
</dbReference>
<dbReference type="Pfam" id="PF22022">
    <property type="entry name" value="Phage_int_M"/>
    <property type="match status" value="1"/>
</dbReference>
<accession>A0A2W7P7E6</accession>
<dbReference type="InterPro" id="IPR011010">
    <property type="entry name" value="DNA_brk_join_enz"/>
</dbReference>
<reference evidence="6" key="1">
    <citation type="submission" date="2018-06" db="EMBL/GenBank/DDBJ databases">
        <title>Genomic Encyclopedia of Type Strains, Phase IV (KMG-V): Genome sequencing to study the core and pangenomes of soil and plant-associated prokaryotes.</title>
        <authorList>
            <person name="Whitman W."/>
        </authorList>
    </citation>
    <scope>NUCLEOTIDE SEQUENCE [LARGE SCALE GENOMIC DNA]</scope>
    <source>
        <strain evidence="6">MLR2-44</strain>
    </source>
</reference>
<evidence type="ECO:0000313" key="6">
    <source>
        <dbReference type="EMBL" id="PZX32018.1"/>
    </source>
</evidence>
<comment type="similarity">
    <text evidence="1">Belongs to the 'phage' integrase family.</text>
</comment>
<dbReference type="EMBL" id="QKZN01000002">
    <property type="protein sequence ID" value="PZX32018.1"/>
    <property type="molecule type" value="Genomic_DNA"/>
</dbReference>
<evidence type="ECO:0000256" key="2">
    <source>
        <dbReference type="ARBA" id="ARBA00022908"/>
    </source>
</evidence>
<comment type="caution">
    <text evidence="6">The sequence shown here is derived from an EMBL/GenBank/DDBJ whole genome shotgun (WGS) entry which is preliminary data.</text>
</comment>
<dbReference type="AlphaFoldDB" id="A0A2W7P7E6"/>
<evidence type="ECO:0000313" key="7">
    <source>
        <dbReference type="Proteomes" id="UP000249638"/>
    </source>
</evidence>
<dbReference type="Proteomes" id="UP000249638">
    <property type="component" value="Unassembled WGS sequence"/>
</dbReference>
<evidence type="ECO:0000256" key="3">
    <source>
        <dbReference type="ARBA" id="ARBA00023125"/>
    </source>
</evidence>
<evidence type="ECO:0000256" key="1">
    <source>
        <dbReference type="ARBA" id="ARBA00008857"/>
    </source>
</evidence>